<keyword evidence="7" id="KW-1185">Reference proteome</keyword>
<evidence type="ECO:0000256" key="2">
    <source>
        <dbReference type="ARBA" id="ARBA00023125"/>
    </source>
</evidence>
<dbReference type="Proteomes" id="UP001597322">
    <property type="component" value="Unassembled WGS sequence"/>
</dbReference>
<dbReference type="Pfam" id="PF00440">
    <property type="entry name" value="TetR_N"/>
    <property type="match status" value="1"/>
</dbReference>
<accession>A0ABW4M8R1</accession>
<dbReference type="PROSITE" id="PS50977">
    <property type="entry name" value="HTH_TETR_2"/>
    <property type="match status" value="1"/>
</dbReference>
<evidence type="ECO:0000256" key="4">
    <source>
        <dbReference type="PROSITE-ProRule" id="PRU00335"/>
    </source>
</evidence>
<name>A0ABW4M8R1_9HYPH</name>
<comment type="caution">
    <text evidence="6">The sequence shown here is derived from an EMBL/GenBank/DDBJ whole genome shotgun (WGS) entry which is preliminary data.</text>
</comment>
<feature type="domain" description="HTH tetR-type" evidence="5">
    <location>
        <begin position="9"/>
        <end position="69"/>
    </location>
</feature>
<dbReference type="Pfam" id="PF17935">
    <property type="entry name" value="TetR_C_27"/>
    <property type="match status" value="1"/>
</dbReference>
<dbReference type="PANTHER" id="PTHR30055">
    <property type="entry name" value="HTH-TYPE TRANSCRIPTIONAL REGULATOR RUTR"/>
    <property type="match status" value="1"/>
</dbReference>
<keyword evidence="3" id="KW-0804">Transcription</keyword>
<keyword evidence="2 4" id="KW-0238">DNA-binding</keyword>
<dbReference type="InterPro" id="IPR009057">
    <property type="entry name" value="Homeodomain-like_sf"/>
</dbReference>
<proteinExistence type="predicted"/>
<dbReference type="Gene3D" id="1.10.357.10">
    <property type="entry name" value="Tetracycline Repressor, domain 2"/>
    <property type="match status" value="1"/>
</dbReference>
<evidence type="ECO:0000259" key="5">
    <source>
        <dbReference type="PROSITE" id="PS50977"/>
    </source>
</evidence>
<evidence type="ECO:0000256" key="3">
    <source>
        <dbReference type="ARBA" id="ARBA00023163"/>
    </source>
</evidence>
<dbReference type="EMBL" id="JBHUEQ010000032">
    <property type="protein sequence ID" value="MFD1747136.1"/>
    <property type="molecule type" value="Genomic_DNA"/>
</dbReference>
<sequence length="200" mass="22418">MRRPRRKAEDTRAEILDTAELLFARNGISGCSIAHIAQALGMSPANVFKHFHSKISLADAICDRHIVKMVDRLKAVETEAPAPERLGVVVRQLMNIHLEAMREAPFMFEMILMLAETKIASGRHYEQMLQSLFCDLIRHGVESGVYYCSDPIRRGRAVAAAFACVLHPVFLVNEPPEELQARCDETVELVNIALQNPLAK</sequence>
<keyword evidence="1" id="KW-0805">Transcription regulation</keyword>
<protein>
    <submittedName>
        <fullName evidence="6">TetR family transcriptional regulator</fullName>
    </submittedName>
</protein>
<evidence type="ECO:0000313" key="7">
    <source>
        <dbReference type="Proteomes" id="UP001597322"/>
    </source>
</evidence>
<evidence type="ECO:0000313" key="6">
    <source>
        <dbReference type="EMBL" id="MFD1747136.1"/>
    </source>
</evidence>
<reference evidence="7" key="1">
    <citation type="journal article" date="2019" name="Int. J. Syst. Evol. Microbiol.">
        <title>The Global Catalogue of Microorganisms (GCM) 10K type strain sequencing project: providing services to taxonomists for standard genome sequencing and annotation.</title>
        <authorList>
            <consortium name="The Broad Institute Genomics Platform"/>
            <consortium name="The Broad Institute Genome Sequencing Center for Infectious Disease"/>
            <person name="Wu L."/>
            <person name="Ma J."/>
        </authorList>
    </citation>
    <scope>NUCLEOTIDE SEQUENCE [LARGE SCALE GENOMIC DNA]</scope>
    <source>
        <strain evidence="7">CG52</strain>
    </source>
</reference>
<dbReference type="RefSeq" id="WP_377403845.1">
    <property type="nucleotide sequence ID" value="NZ_JBHUEQ010000032.1"/>
</dbReference>
<dbReference type="InterPro" id="IPR001647">
    <property type="entry name" value="HTH_TetR"/>
</dbReference>
<dbReference type="PRINTS" id="PR00455">
    <property type="entry name" value="HTHTETR"/>
</dbReference>
<dbReference type="SUPFAM" id="SSF46689">
    <property type="entry name" value="Homeodomain-like"/>
    <property type="match status" value="1"/>
</dbReference>
<dbReference type="InterPro" id="IPR041478">
    <property type="entry name" value="TetR_C_27"/>
</dbReference>
<dbReference type="PANTHER" id="PTHR30055:SF151">
    <property type="entry name" value="TRANSCRIPTIONAL REGULATORY PROTEIN"/>
    <property type="match status" value="1"/>
</dbReference>
<feature type="DNA-binding region" description="H-T-H motif" evidence="4">
    <location>
        <begin position="32"/>
        <end position="51"/>
    </location>
</feature>
<evidence type="ECO:0000256" key="1">
    <source>
        <dbReference type="ARBA" id="ARBA00023015"/>
    </source>
</evidence>
<gene>
    <name evidence="6" type="ORF">ACFSE1_16825</name>
</gene>
<organism evidence="6 7">
    <name type="scientific">Rhizobium helianthi</name>
    <dbReference type="NCBI Taxonomy" id="1132695"/>
    <lineage>
        <taxon>Bacteria</taxon>
        <taxon>Pseudomonadati</taxon>
        <taxon>Pseudomonadota</taxon>
        <taxon>Alphaproteobacteria</taxon>
        <taxon>Hyphomicrobiales</taxon>
        <taxon>Rhizobiaceae</taxon>
        <taxon>Rhizobium/Agrobacterium group</taxon>
        <taxon>Rhizobium</taxon>
    </lineage>
</organism>
<dbReference type="InterPro" id="IPR050109">
    <property type="entry name" value="HTH-type_TetR-like_transc_reg"/>
</dbReference>